<feature type="transmembrane region" description="Helical" evidence="1">
    <location>
        <begin position="471"/>
        <end position="491"/>
    </location>
</feature>
<feature type="transmembrane region" description="Helical" evidence="1">
    <location>
        <begin position="414"/>
        <end position="435"/>
    </location>
</feature>
<name>A0A455SLA8_9CHLR</name>
<gene>
    <name evidence="2" type="ORF">KTC_39180</name>
</gene>
<dbReference type="AlphaFoldDB" id="A0A455SLA8"/>
<feature type="transmembrane region" description="Helical" evidence="1">
    <location>
        <begin position="88"/>
        <end position="107"/>
    </location>
</feature>
<keyword evidence="1" id="KW-0812">Transmembrane</keyword>
<evidence type="ECO:0008006" key="3">
    <source>
        <dbReference type="Google" id="ProtNLM"/>
    </source>
</evidence>
<reference evidence="2" key="1">
    <citation type="submission" date="2018-12" db="EMBL/GenBank/DDBJ databases">
        <title>Novel natural products biosynthetic potential of the class Ktedonobacteria.</title>
        <authorList>
            <person name="Zheng Y."/>
            <person name="Saitou A."/>
            <person name="Wang C.M."/>
            <person name="Toyoda A."/>
            <person name="Minakuchi Y."/>
            <person name="Sekiguchi Y."/>
            <person name="Ueda K."/>
            <person name="Takano H."/>
            <person name="Sakai Y."/>
            <person name="Yokota A."/>
            <person name="Yabe S."/>
        </authorList>
    </citation>
    <scope>NUCLEOTIDE SEQUENCE</scope>
    <source>
        <strain evidence="2">COM3</strain>
    </source>
</reference>
<sequence length="502" mass="56745">MLALGIELLWFLLLALVPFSVLHLRATPLLEQLSWLLAPYQQLAGLLHTSASFLPSLLFGGTLLGLIFLYLLALLLSRHAGEILRHPLLLLSGSTALFGVTLLFLPKLFSDDVFTYMIAGRIITVYGLDPYNTLPAQLPYDPYIHWVISGRNIANIYGPLWFCISALLSLLSDNPAVSLLLFKGFALLMHLLNTLLVWTILGRIMPRRQFSGTLLYAWNPLVLIELAGNGHSEGLLLLLLLLAVYCYTYKERIVPCIAAFLIFGLAISTNLIALLLAPLFLWFDVRHERVLLQAFLAFCRRLVLVLLPAFCLFLPFWKGAVTFFAITSAIDMQHFVHSPIGVLAIPLRALFSFFAQVAHIPKYINPVISADMTLRASATIIFVLIYGSCFGQVRAAYLNKAGIFTLFKSWYTSALWYLVLVSGWFWPWYTLWFFWMLPFQKLDTFSSTILGLTFTSLFIYAFIGFQSDPIAPYQTALIFGIPLAYLLVSLLRRKHKERITRS</sequence>
<feature type="transmembrane region" description="Helical" evidence="1">
    <location>
        <begin position="302"/>
        <end position="326"/>
    </location>
</feature>
<evidence type="ECO:0000256" key="1">
    <source>
        <dbReference type="SAM" id="Phobius"/>
    </source>
</evidence>
<evidence type="ECO:0000313" key="2">
    <source>
        <dbReference type="EMBL" id="BBH89167.1"/>
    </source>
</evidence>
<dbReference type="Pfam" id="PF26314">
    <property type="entry name" value="MptA_B_family"/>
    <property type="match status" value="1"/>
</dbReference>
<feature type="transmembrane region" description="Helical" evidence="1">
    <location>
        <begin position="257"/>
        <end position="281"/>
    </location>
</feature>
<feature type="transmembrane region" description="Helical" evidence="1">
    <location>
        <begin position="338"/>
        <end position="360"/>
    </location>
</feature>
<keyword evidence="1" id="KW-0472">Membrane</keyword>
<proteinExistence type="predicted"/>
<dbReference type="EMBL" id="AP019376">
    <property type="protein sequence ID" value="BBH89167.1"/>
    <property type="molecule type" value="Genomic_DNA"/>
</dbReference>
<feature type="transmembrane region" description="Helical" evidence="1">
    <location>
        <begin position="50"/>
        <end position="76"/>
    </location>
</feature>
<feature type="transmembrane region" description="Helical" evidence="1">
    <location>
        <begin position="372"/>
        <end position="394"/>
    </location>
</feature>
<keyword evidence="1" id="KW-1133">Transmembrane helix</keyword>
<feature type="transmembrane region" description="Helical" evidence="1">
    <location>
        <begin position="177"/>
        <end position="201"/>
    </location>
</feature>
<feature type="transmembrane region" description="Helical" evidence="1">
    <location>
        <begin position="447"/>
        <end position="465"/>
    </location>
</feature>
<protein>
    <recommendedName>
        <fullName evidence="3">Glycosyltransferase RgtA/B/C/D-like domain-containing protein</fullName>
    </recommendedName>
</protein>
<accession>A0A455SLA8</accession>
<feature type="transmembrane region" description="Helical" evidence="1">
    <location>
        <begin position="222"/>
        <end position="245"/>
    </location>
</feature>
<organism evidence="2">
    <name type="scientific">Thermosporothrix sp. COM3</name>
    <dbReference type="NCBI Taxonomy" id="2490863"/>
    <lineage>
        <taxon>Bacteria</taxon>
        <taxon>Bacillati</taxon>
        <taxon>Chloroflexota</taxon>
        <taxon>Ktedonobacteria</taxon>
        <taxon>Ktedonobacterales</taxon>
        <taxon>Thermosporotrichaceae</taxon>
        <taxon>Thermosporothrix</taxon>
    </lineage>
</organism>